<dbReference type="Proteomes" id="UP000199126">
    <property type="component" value="Unassembled WGS sequence"/>
</dbReference>
<dbReference type="Gene3D" id="3.40.50.150">
    <property type="entry name" value="Vaccinia Virus protein VP39"/>
    <property type="match status" value="1"/>
</dbReference>
<name>A0A1H8VU30_9EURY</name>
<evidence type="ECO:0000313" key="2">
    <source>
        <dbReference type="Proteomes" id="UP000199126"/>
    </source>
</evidence>
<dbReference type="OrthoDB" id="1018at2157"/>
<keyword evidence="2" id="KW-1185">Reference proteome</keyword>
<dbReference type="InterPro" id="IPR029063">
    <property type="entry name" value="SAM-dependent_MTases_sf"/>
</dbReference>
<gene>
    <name evidence="1" type="ORF">SAMN04487948_11980</name>
</gene>
<organism evidence="1 2">
    <name type="scientific">Halogranum amylolyticum</name>
    <dbReference type="NCBI Taxonomy" id="660520"/>
    <lineage>
        <taxon>Archaea</taxon>
        <taxon>Methanobacteriati</taxon>
        <taxon>Methanobacteriota</taxon>
        <taxon>Stenosarchaea group</taxon>
        <taxon>Halobacteria</taxon>
        <taxon>Halobacteriales</taxon>
        <taxon>Haloferacaceae</taxon>
    </lineage>
</organism>
<accession>A0A1H8VU30</accession>
<protein>
    <recommendedName>
        <fullName evidence="3">Methyltransferase domain-containing protein</fullName>
    </recommendedName>
</protein>
<evidence type="ECO:0000313" key="1">
    <source>
        <dbReference type="EMBL" id="SEP18916.1"/>
    </source>
</evidence>
<reference evidence="2" key="1">
    <citation type="submission" date="2016-10" db="EMBL/GenBank/DDBJ databases">
        <authorList>
            <person name="Varghese N."/>
            <person name="Submissions S."/>
        </authorList>
    </citation>
    <scope>NUCLEOTIDE SEQUENCE [LARGE SCALE GENOMIC DNA]</scope>
    <source>
        <strain evidence="2">CGMCC 1.10121</strain>
    </source>
</reference>
<dbReference type="EMBL" id="FODV01000019">
    <property type="protein sequence ID" value="SEP18916.1"/>
    <property type="molecule type" value="Genomic_DNA"/>
</dbReference>
<dbReference type="AlphaFoldDB" id="A0A1H8VU30"/>
<evidence type="ECO:0008006" key="3">
    <source>
        <dbReference type="Google" id="ProtNLM"/>
    </source>
</evidence>
<sequence length="110" mass="12572">MPEAAPFERHTERYEGWFEEHEAAYQSELEALRRLIPTTGYGVEIGVGSARFAAPLGMQVGIDPAGKMLQYARDREDPEVVYNHPYPSARLGVELAMYLQNRFISSVRRR</sequence>
<dbReference type="SUPFAM" id="SSF53335">
    <property type="entry name" value="S-adenosyl-L-methionine-dependent methyltransferases"/>
    <property type="match status" value="1"/>
</dbReference>
<proteinExistence type="predicted"/>
<dbReference type="RefSeq" id="WP_211609267.1">
    <property type="nucleotide sequence ID" value="NZ_FODV01000019.1"/>
</dbReference>